<keyword evidence="11" id="KW-0862">Zinc</keyword>
<dbReference type="PROSITE" id="PS00133">
    <property type="entry name" value="CARBOXYPEPT_ZN_2"/>
    <property type="match status" value="1"/>
</dbReference>
<dbReference type="FunFam" id="3.30.70.340:FF:000003">
    <property type="entry name" value="Carboxypeptidase B2"/>
    <property type="match status" value="1"/>
</dbReference>
<dbReference type="Ensembl" id="ENSGAGT00000035690.1">
    <property type="protein sequence ID" value="ENSGAGP00000031467.1"/>
    <property type="gene ID" value="ENSGAGG00000022598.1"/>
</dbReference>
<comment type="function">
    <text evidence="19">Cleaves C-terminal arginine or lysine residues from biologically active peptides such as kinins or anaphylatoxins in the circulation thereby regulating their activities. Down-regulates fibrinolysis by removing C-terminal lysine residues from fibrin that has already been partially degraded by plasmin.</text>
</comment>
<dbReference type="GO" id="GO:0042730">
    <property type="term" value="P:fibrinolysis"/>
    <property type="evidence" value="ECO:0007669"/>
    <property type="project" value="UniProtKB-KW"/>
</dbReference>
<reference evidence="26" key="3">
    <citation type="submission" date="2025-09" db="UniProtKB">
        <authorList>
            <consortium name="Ensembl"/>
        </authorList>
    </citation>
    <scope>IDENTIFICATION</scope>
</reference>
<keyword evidence="17" id="KW-0280">Fibrinolysis</keyword>
<dbReference type="STRING" id="38772.ENSGAGP00000031467"/>
<dbReference type="EC" id="3.4.17.20" evidence="20"/>
<keyword evidence="7" id="KW-0356">Hemostasis</keyword>
<evidence type="ECO:0000256" key="14">
    <source>
        <dbReference type="ARBA" id="ARBA00023145"/>
    </source>
</evidence>
<comment type="similarity">
    <text evidence="3 24">Belongs to the peptidase M14 family.</text>
</comment>
<accession>A0A452IU98</accession>
<keyword evidence="10" id="KW-0378">Hydrolase</keyword>
<dbReference type="Proteomes" id="UP000291020">
    <property type="component" value="Unassembled WGS sequence"/>
</dbReference>
<sequence length="384" mass="44375">LKQANIPTNELPSTLPKDDRDVVICQFKMSFRVVLWQPVSAENIMKNKEVHFYVNVSDINDVKAELNRSTIPYKVLMDDVQGVIKKQTVNDTVSPRSSASYYEQYHSLNEIYSWMEEITEMNADLLQKIYIGSSFEKRPLYILKVQTPKSAIWIDCGIHAREWIAPAFCLWFIGHTTHFREKDRTMTRLLQHLDFYIMPVMNVDGYEYTWTTVRLIYWTDLKAYFSKCKGASHNDCHEIYCGPYPESEPEVKAVAHFLQKHKDHIKAYITIHSYSQMVLFPYSYTTNKSKDHDELLSVANKVVLAIRKTTQKMYESGPGAQTIYLAPGGSDDWAYDLGIKYSFTFELRDRGTHGFLLPPNLIKPTCIEALSGIKTIALHVINNI</sequence>
<keyword evidence="12" id="KW-0482">Metalloprotease</keyword>
<evidence type="ECO:0000256" key="6">
    <source>
        <dbReference type="ARBA" id="ARBA00022670"/>
    </source>
</evidence>
<evidence type="ECO:0000256" key="1">
    <source>
        <dbReference type="ARBA" id="ARBA00001947"/>
    </source>
</evidence>
<evidence type="ECO:0000256" key="15">
    <source>
        <dbReference type="ARBA" id="ARBA00023157"/>
    </source>
</evidence>
<evidence type="ECO:0000256" key="19">
    <source>
        <dbReference type="ARBA" id="ARBA00053927"/>
    </source>
</evidence>
<dbReference type="CDD" id="cd06246">
    <property type="entry name" value="M14_CPB2"/>
    <property type="match status" value="1"/>
</dbReference>
<evidence type="ECO:0000256" key="11">
    <source>
        <dbReference type="ARBA" id="ARBA00022833"/>
    </source>
</evidence>
<dbReference type="GO" id="GO:0004181">
    <property type="term" value="F:metallocarboxypeptidase activity"/>
    <property type="evidence" value="ECO:0007669"/>
    <property type="project" value="InterPro"/>
</dbReference>
<keyword evidence="14" id="KW-0865">Zymogen</keyword>
<evidence type="ECO:0000256" key="8">
    <source>
        <dbReference type="ARBA" id="ARBA00022723"/>
    </source>
</evidence>
<evidence type="ECO:0000256" key="22">
    <source>
        <dbReference type="ARBA" id="ARBA00075534"/>
    </source>
</evidence>
<keyword evidence="6" id="KW-0645">Protease</keyword>
<feature type="domain" description="Peptidase M14" evidence="25">
    <location>
        <begin position="104"/>
        <end position="380"/>
    </location>
</feature>
<dbReference type="InterPro" id="IPR057247">
    <property type="entry name" value="CARBOXYPEPT_ZN_2"/>
</dbReference>
<reference evidence="27" key="1">
    <citation type="journal article" date="2017" name="PLoS ONE">
        <title>The Agassiz's desert tortoise genome provides a resource for the conservation of a threatened species.</title>
        <authorList>
            <person name="Tollis M."/>
            <person name="DeNardo D.F."/>
            <person name="Cornelius J.A."/>
            <person name="Dolby G.A."/>
            <person name="Edwards T."/>
            <person name="Henen B.T."/>
            <person name="Karl A.E."/>
            <person name="Murphy R.W."/>
            <person name="Kusumi K."/>
        </authorList>
    </citation>
    <scope>NUCLEOTIDE SEQUENCE [LARGE SCALE GENOMIC DNA]</scope>
</reference>
<evidence type="ECO:0000256" key="5">
    <source>
        <dbReference type="ARBA" id="ARBA00022645"/>
    </source>
</evidence>
<comment type="cofactor">
    <cofactor evidence="1">
        <name>Zn(2+)</name>
        <dbReference type="ChEBI" id="CHEBI:29105"/>
    </cofactor>
</comment>
<keyword evidence="8" id="KW-0479">Metal-binding</keyword>
<dbReference type="SMART" id="SM00631">
    <property type="entry name" value="Zn_pept"/>
    <property type="match status" value="1"/>
</dbReference>
<dbReference type="GO" id="GO:0006508">
    <property type="term" value="P:proteolysis"/>
    <property type="evidence" value="ECO:0007669"/>
    <property type="project" value="UniProtKB-KW"/>
</dbReference>
<comment type="catalytic activity">
    <reaction evidence="18">
        <text>Release of C-terminal Arg and Lys from a polypeptide.</text>
        <dbReference type="EC" id="3.4.17.20"/>
    </reaction>
</comment>
<dbReference type="InterPro" id="IPR033849">
    <property type="entry name" value="CPB2"/>
</dbReference>
<evidence type="ECO:0000313" key="26">
    <source>
        <dbReference type="Ensembl" id="ENSGAGP00000031467.1"/>
    </source>
</evidence>
<dbReference type="InterPro" id="IPR000834">
    <property type="entry name" value="Peptidase_M14"/>
</dbReference>
<evidence type="ECO:0000256" key="9">
    <source>
        <dbReference type="ARBA" id="ARBA00022729"/>
    </source>
</evidence>
<keyword evidence="13" id="KW-0094">Blood coagulation</keyword>
<evidence type="ECO:0000256" key="10">
    <source>
        <dbReference type="ARBA" id="ARBA00022801"/>
    </source>
</evidence>
<protein>
    <recommendedName>
        <fullName evidence="21">Carboxypeptidase B2</fullName>
        <ecNumber evidence="20">3.4.17.20</ecNumber>
    </recommendedName>
    <alternativeName>
        <fullName evidence="23">Carboxypeptidase U</fullName>
    </alternativeName>
    <alternativeName>
        <fullName evidence="22">Thrombin-activable fibrinolysis inhibitor</fullName>
    </alternativeName>
</protein>
<name>A0A452IU98_9SAUR</name>
<evidence type="ECO:0000256" key="18">
    <source>
        <dbReference type="ARBA" id="ARBA00050711"/>
    </source>
</evidence>
<dbReference type="GO" id="GO:0008270">
    <property type="term" value="F:zinc ion binding"/>
    <property type="evidence" value="ECO:0007669"/>
    <property type="project" value="InterPro"/>
</dbReference>
<keyword evidence="9" id="KW-0732">Signal</keyword>
<dbReference type="Pfam" id="PF00246">
    <property type="entry name" value="Peptidase_M14"/>
    <property type="match status" value="1"/>
</dbReference>
<keyword evidence="27" id="KW-1185">Reference proteome</keyword>
<dbReference type="AlphaFoldDB" id="A0A452IU98"/>
<dbReference type="GO" id="GO:0005615">
    <property type="term" value="C:extracellular space"/>
    <property type="evidence" value="ECO:0007669"/>
    <property type="project" value="TreeGrafter"/>
</dbReference>
<evidence type="ECO:0000259" key="25">
    <source>
        <dbReference type="PROSITE" id="PS52035"/>
    </source>
</evidence>
<evidence type="ECO:0000256" key="13">
    <source>
        <dbReference type="ARBA" id="ARBA00023084"/>
    </source>
</evidence>
<dbReference type="PROSITE" id="PS52035">
    <property type="entry name" value="PEPTIDASE_M14"/>
    <property type="match status" value="1"/>
</dbReference>
<dbReference type="SUPFAM" id="SSF53187">
    <property type="entry name" value="Zn-dependent exopeptidases"/>
    <property type="match status" value="1"/>
</dbReference>
<evidence type="ECO:0000256" key="3">
    <source>
        <dbReference type="ARBA" id="ARBA00005988"/>
    </source>
</evidence>
<dbReference type="GO" id="GO:0007596">
    <property type="term" value="P:blood coagulation"/>
    <property type="evidence" value="ECO:0007669"/>
    <property type="project" value="UniProtKB-KW"/>
</dbReference>
<evidence type="ECO:0000256" key="24">
    <source>
        <dbReference type="PROSITE-ProRule" id="PRU01379"/>
    </source>
</evidence>
<keyword evidence="5" id="KW-0121">Carboxypeptidase</keyword>
<evidence type="ECO:0000256" key="2">
    <source>
        <dbReference type="ARBA" id="ARBA00004613"/>
    </source>
</evidence>
<evidence type="ECO:0000256" key="23">
    <source>
        <dbReference type="ARBA" id="ARBA00078332"/>
    </source>
</evidence>
<evidence type="ECO:0000256" key="7">
    <source>
        <dbReference type="ARBA" id="ARBA00022696"/>
    </source>
</evidence>
<dbReference type="PANTHER" id="PTHR11705:SF17">
    <property type="entry name" value="CARBOXYPEPTIDASE B2"/>
    <property type="match status" value="1"/>
</dbReference>
<keyword evidence="4" id="KW-0964">Secreted</keyword>
<evidence type="ECO:0000256" key="20">
    <source>
        <dbReference type="ARBA" id="ARBA00066563"/>
    </source>
</evidence>
<reference evidence="26" key="2">
    <citation type="submission" date="2025-08" db="UniProtKB">
        <authorList>
            <consortium name="Ensembl"/>
        </authorList>
    </citation>
    <scope>IDENTIFICATION</scope>
</reference>
<evidence type="ECO:0000256" key="12">
    <source>
        <dbReference type="ARBA" id="ARBA00023049"/>
    </source>
</evidence>
<evidence type="ECO:0000256" key="4">
    <source>
        <dbReference type="ARBA" id="ARBA00022525"/>
    </source>
</evidence>
<organism evidence="26 27">
    <name type="scientific">Gopherus agassizii</name>
    <name type="common">Agassiz's desert tortoise</name>
    <dbReference type="NCBI Taxonomy" id="38772"/>
    <lineage>
        <taxon>Eukaryota</taxon>
        <taxon>Metazoa</taxon>
        <taxon>Chordata</taxon>
        <taxon>Craniata</taxon>
        <taxon>Vertebrata</taxon>
        <taxon>Euteleostomi</taxon>
        <taxon>Archelosauria</taxon>
        <taxon>Testudinata</taxon>
        <taxon>Testudines</taxon>
        <taxon>Cryptodira</taxon>
        <taxon>Durocryptodira</taxon>
        <taxon>Testudinoidea</taxon>
        <taxon>Testudinidae</taxon>
        <taxon>Gopherus</taxon>
    </lineage>
</organism>
<dbReference type="SUPFAM" id="SSF54897">
    <property type="entry name" value="Protease propeptides/inhibitors"/>
    <property type="match status" value="1"/>
</dbReference>
<dbReference type="FunFam" id="3.40.630.10:FF:000084">
    <property type="entry name" value="Carboxypeptidase B2"/>
    <property type="match status" value="1"/>
</dbReference>
<evidence type="ECO:0000256" key="16">
    <source>
        <dbReference type="ARBA" id="ARBA00023180"/>
    </source>
</evidence>
<comment type="subcellular location">
    <subcellularLocation>
        <location evidence="2">Secreted</location>
    </subcellularLocation>
</comment>
<dbReference type="InterPro" id="IPR003146">
    <property type="entry name" value="M14A_act_pep"/>
</dbReference>
<dbReference type="PANTHER" id="PTHR11705">
    <property type="entry name" value="PROTEASE FAMILY M14 CARBOXYPEPTIDASE A,B"/>
    <property type="match status" value="1"/>
</dbReference>
<proteinExistence type="inferred from homology"/>
<dbReference type="Pfam" id="PF02244">
    <property type="entry name" value="Propep_M14"/>
    <property type="match status" value="1"/>
</dbReference>
<dbReference type="InterPro" id="IPR036990">
    <property type="entry name" value="M14A-like_propep"/>
</dbReference>
<evidence type="ECO:0000313" key="27">
    <source>
        <dbReference type="Proteomes" id="UP000291020"/>
    </source>
</evidence>
<evidence type="ECO:0000256" key="21">
    <source>
        <dbReference type="ARBA" id="ARBA00070087"/>
    </source>
</evidence>
<feature type="active site" description="Proton donor/acceptor" evidence="24">
    <location>
        <position position="346"/>
    </location>
</feature>
<evidence type="ECO:0000256" key="17">
    <source>
        <dbReference type="ARBA" id="ARBA00023281"/>
    </source>
</evidence>
<keyword evidence="16" id="KW-0325">Glycoprotein</keyword>
<dbReference type="PRINTS" id="PR00765">
    <property type="entry name" value="CRBOXYPTASEA"/>
</dbReference>
<dbReference type="Gene3D" id="3.30.70.340">
    <property type="entry name" value="Metallocarboxypeptidase-like"/>
    <property type="match status" value="1"/>
</dbReference>
<dbReference type="Gene3D" id="3.40.630.10">
    <property type="entry name" value="Zn peptidases"/>
    <property type="match status" value="1"/>
</dbReference>
<keyword evidence="15" id="KW-1015">Disulfide bond</keyword>